<feature type="domain" description="HTH LytTR-type" evidence="3">
    <location>
        <begin position="147"/>
        <end position="250"/>
    </location>
</feature>
<dbReference type="Pfam" id="PF04397">
    <property type="entry name" value="LytTR"/>
    <property type="match status" value="1"/>
</dbReference>
<feature type="modified residue" description="4-aspartylphosphate" evidence="1">
    <location>
        <position position="53"/>
    </location>
</feature>
<dbReference type="InterPro" id="IPR007492">
    <property type="entry name" value="LytTR_DNA-bd_dom"/>
</dbReference>
<protein>
    <submittedName>
        <fullName evidence="4">Response regulator</fullName>
    </submittedName>
</protein>
<dbReference type="Gene3D" id="2.40.50.1020">
    <property type="entry name" value="LytTr DNA-binding domain"/>
    <property type="match status" value="1"/>
</dbReference>
<evidence type="ECO:0000259" key="3">
    <source>
        <dbReference type="PROSITE" id="PS50930"/>
    </source>
</evidence>
<name>A0ABW9WI73_9BURK</name>
<comment type="caution">
    <text evidence="4">The sequence shown here is derived from an EMBL/GenBank/DDBJ whole genome shotgun (WGS) entry which is preliminary data.</text>
</comment>
<dbReference type="SMART" id="SM00448">
    <property type="entry name" value="REC"/>
    <property type="match status" value="1"/>
</dbReference>
<evidence type="ECO:0000313" key="4">
    <source>
        <dbReference type="EMBL" id="MYN40082.1"/>
    </source>
</evidence>
<dbReference type="PROSITE" id="PS50110">
    <property type="entry name" value="RESPONSE_REGULATORY"/>
    <property type="match status" value="1"/>
</dbReference>
<dbReference type="EMBL" id="WWCS01000006">
    <property type="protein sequence ID" value="MYN40082.1"/>
    <property type="molecule type" value="Genomic_DNA"/>
</dbReference>
<dbReference type="InterPro" id="IPR001789">
    <property type="entry name" value="Sig_transdc_resp-reg_receiver"/>
</dbReference>
<dbReference type="PANTHER" id="PTHR37299">
    <property type="entry name" value="TRANSCRIPTIONAL REGULATOR-RELATED"/>
    <property type="match status" value="1"/>
</dbReference>
<dbReference type="SMART" id="SM00850">
    <property type="entry name" value="LytTR"/>
    <property type="match status" value="1"/>
</dbReference>
<accession>A0ABW9WI73</accession>
<dbReference type="InterPro" id="IPR046947">
    <property type="entry name" value="LytR-like"/>
</dbReference>
<evidence type="ECO:0000259" key="2">
    <source>
        <dbReference type="PROSITE" id="PS50110"/>
    </source>
</evidence>
<proteinExistence type="predicted"/>
<dbReference type="PANTHER" id="PTHR37299:SF1">
    <property type="entry name" value="STAGE 0 SPORULATION PROTEIN A HOMOLOG"/>
    <property type="match status" value="1"/>
</dbReference>
<dbReference type="PROSITE" id="PS50930">
    <property type="entry name" value="HTH_LYTTR"/>
    <property type="match status" value="1"/>
</dbReference>
<dbReference type="SUPFAM" id="SSF52172">
    <property type="entry name" value="CheY-like"/>
    <property type="match status" value="1"/>
</dbReference>
<feature type="domain" description="Response regulatory" evidence="2">
    <location>
        <begin position="2"/>
        <end position="114"/>
    </location>
</feature>
<dbReference type="Pfam" id="PF00072">
    <property type="entry name" value="Response_reg"/>
    <property type="match status" value="1"/>
</dbReference>
<sequence length="252" mass="27589">MRVLIVDDERPARDKLRRMLAAEPGIDTIEEARDGVEALEMLPTFAPDLLLLDIQMPEITGLDVAASLPAPAPLVVFVTAYDEYAVRAFDANAIDYLLKPYDQSRLQRALQRARERLAAARTAADASAADAPPRQTPASALPAVTQLLVPDRTGTRIVKVDAIQWIETADNYIILHTADGQPLMRQTLAGLLDKLGPRFIRCHRRAAVQVDCIASIVNHDKGDGELLLHSGACVPLSRQYRADVVARIADNT</sequence>
<dbReference type="Gene3D" id="3.40.50.2300">
    <property type="match status" value="1"/>
</dbReference>
<evidence type="ECO:0000256" key="1">
    <source>
        <dbReference type="PROSITE-ProRule" id="PRU00169"/>
    </source>
</evidence>
<keyword evidence="1" id="KW-0597">Phosphoprotein</keyword>
<gene>
    <name evidence="4" type="ORF">GTP55_11920</name>
</gene>
<organism evidence="4 5">
    <name type="scientific">Duganella margarita</name>
    <dbReference type="NCBI Taxonomy" id="2692170"/>
    <lineage>
        <taxon>Bacteria</taxon>
        <taxon>Pseudomonadati</taxon>
        <taxon>Pseudomonadota</taxon>
        <taxon>Betaproteobacteria</taxon>
        <taxon>Burkholderiales</taxon>
        <taxon>Oxalobacteraceae</taxon>
        <taxon>Telluria group</taxon>
        <taxon>Duganella</taxon>
    </lineage>
</organism>
<dbReference type="InterPro" id="IPR011006">
    <property type="entry name" value="CheY-like_superfamily"/>
</dbReference>
<reference evidence="4 5" key="1">
    <citation type="submission" date="2019-12" db="EMBL/GenBank/DDBJ databases">
        <title>Novel species isolated from a subtropical stream in China.</title>
        <authorList>
            <person name="Lu H."/>
        </authorList>
    </citation>
    <scope>NUCLEOTIDE SEQUENCE [LARGE SCALE GENOMIC DNA]</scope>
    <source>
        <strain evidence="4 5">FT109W</strain>
    </source>
</reference>
<dbReference type="RefSeq" id="WP_161045137.1">
    <property type="nucleotide sequence ID" value="NZ_WWCS01000006.1"/>
</dbReference>
<dbReference type="Proteomes" id="UP000466332">
    <property type="component" value="Unassembled WGS sequence"/>
</dbReference>
<evidence type="ECO:0000313" key="5">
    <source>
        <dbReference type="Proteomes" id="UP000466332"/>
    </source>
</evidence>
<keyword evidence="5" id="KW-1185">Reference proteome</keyword>